<feature type="compositionally biased region" description="Basic and acidic residues" evidence="1">
    <location>
        <begin position="16"/>
        <end position="26"/>
    </location>
</feature>
<dbReference type="EMBL" id="VSRR010000009">
    <property type="protein sequence ID" value="MPC07842.1"/>
    <property type="molecule type" value="Genomic_DNA"/>
</dbReference>
<organism evidence="2 3">
    <name type="scientific">Portunus trituberculatus</name>
    <name type="common">Swimming crab</name>
    <name type="synonym">Neptunus trituberculatus</name>
    <dbReference type="NCBI Taxonomy" id="210409"/>
    <lineage>
        <taxon>Eukaryota</taxon>
        <taxon>Metazoa</taxon>
        <taxon>Ecdysozoa</taxon>
        <taxon>Arthropoda</taxon>
        <taxon>Crustacea</taxon>
        <taxon>Multicrustacea</taxon>
        <taxon>Malacostraca</taxon>
        <taxon>Eumalacostraca</taxon>
        <taxon>Eucarida</taxon>
        <taxon>Decapoda</taxon>
        <taxon>Pleocyemata</taxon>
        <taxon>Brachyura</taxon>
        <taxon>Eubrachyura</taxon>
        <taxon>Portunoidea</taxon>
        <taxon>Portunidae</taxon>
        <taxon>Portuninae</taxon>
        <taxon>Portunus</taxon>
    </lineage>
</organism>
<feature type="region of interest" description="Disordered" evidence="1">
    <location>
        <begin position="16"/>
        <end position="46"/>
    </location>
</feature>
<proteinExistence type="predicted"/>
<dbReference type="AlphaFoldDB" id="A0A5B7CE05"/>
<dbReference type="Proteomes" id="UP000324222">
    <property type="component" value="Unassembled WGS sequence"/>
</dbReference>
<gene>
    <name evidence="2" type="ORF">E2C01_000409</name>
</gene>
<accession>A0A5B7CE05</accession>
<evidence type="ECO:0000256" key="1">
    <source>
        <dbReference type="SAM" id="MobiDB-lite"/>
    </source>
</evidence>
<sequence length="109" mass="12430">MLYLPVEMRRCDCRRSQVTKERKIEKEDQEEEKDQEEEEDLQVSRDPFPVTLDATSCYRCCSPSSQGDGRITLVGSHDTRTPGHTLATLPQALLSVPPSPHYRTPLVSR</sequence>
<feature type="compositionally biased region" description="Acidic residues" evidence="1">
    <location>
        <begin position="27"/>
        <end position="41"/>
    </location>
</feature>
<reference evidence="2 3" key="1">
    <citation type="submission" date="2019-05" db="EMBL/GenBank/DDBJ databases">
        <title>Another draft genome of Portunus trituberculatus and its Hox gene families provides insights of decapod evolution.</title>
        <authorList>
            <person name="Jeong J.-H."/>
            <person name="Song I."/>
            <person name="Kim S."/>
            <person name="Choi T."/>
            <person name="Kim D."/>
            <person name="Ryu S."/>
            <person name="Kim W."/>
        </authorList>
    </citation>
    <scope>NUCLEOTIDE SEQUENCE [LARGE SCALE GENOMIC DNA]</scope>
    <source>
        <tissue evidence="2">Muscle</tissue>
    </source>
</reference>
<comment type="caution">
    <text evidence="2">The sequence shown here is derived from an EMBL/GenBank/DDBJ whole genome shotgun (WGS) entry which is preliminary data.</text>
</comment>
<name>A0A5B7CE05_PORTR</name>
<evidence type="ECO:0000313" key="2">
    <source>
        <dbReference type="EMBL" id="MPC07842.1"/>
    </source>
</evidence>
<keyword evidence="3" id="KW-1185">Reference proteome</keyword>
<evidence type="ECO:0000313" key="3">
    <source>
        <dbReference type="Proteomes" id="UP000324222"/>
    </source>
</evidence>
<protein>
    <submittedName>
        <fullName evidence="2">Uncharacterized protein</fullName>
    </submittedName>
</protein>